<evidence type="ECO:0000313" key="5">
    <source>
        <dbReference type="EMBL" id="KAK8048150.1"/>
    </source>
</evidence>
<feature type="domain" description="Nephrocystin 3-like N-terminal" evidence="3">
    <location>
        <begin position="341"/>
        <end position="520"/>
    </location>
</feature>
<dbReference type="InterPro" id="IPR027417">
    <property type="entry name" value="P-loop_NTPase"/>
</dbReference>
<dbReference type="Pfam" id="PF24883">
    <property type="entry name" value="NPHP3_N"/>
    <property type="match status" value="1"/>
</dbReference>
<dbReference type="Gene3D" id="3.40.50.300">
    <property type="entry name" value="P-loop containing nucleotide triphosphate hydrolases"/>
    <property type="match status" value="1"/>
</dbReference>
<evidence type="ECO:0008006" key="7">
    <source>
        <dbReference type="Google" id="ProtNLM"/>
    </source>
</evidence>
<comment type="caution">
    <text evidence="5">The sequence shown here is derived from an EMBL/GenBank/DDBJ whole genome shotgun (WGS) entry which is preliminary data.</text>
</comment>
<organism evidence="5 6">
    <name type="scientific">Apiospora phragmitis</name>
    <dbReference type="NCBI Taxonomy" id="2905665"/>
    <lineage>
        <taxon>Eukaryota</taxon>
        <taxon>Fungi</taxon>
        <taxon>Dikarya</taxon>
        <taxon>Ascomycota</taxon>
        <taxon>Pezizomycotina</taxon>
        <taxon>Sordariomycetes</taxon>
        <taxon>Xylariomycetidae</taxon>
        <taxon>Amphisphaeriales</taxon>
        <taxon>Apiosporaceae</taxon>
        <taxon>Apiospora</taxon>
    </lineage>
</organism>
<dbReference type="RefSeq" id="XP_066710399.1">
    <property type="nucleotide sequence ID" value="XM_066861289.1"/>
</dbReference>
<evidence type="ECO:0000256" key="1">
    <source>
        <dbReference type="ARBA" id="ARBA00022737"/>
    </source>
</evidence>
<dbReference type="PANTHER" id="PTHR10039:SF5">
    <property type="entry name" value="NACHT DOMAIN-CONTAINING PROTEIN"/>
    <property type="match status" value="1"/>
</dbReference>
<dbReference type="EMBL" id="JAQQWL010000011">
    <property type="protein sequence ID" value="KAK8048150.1"/>
    <property type="molecule type" value="Genomic_DNA"/>
</dbReference>
<keyword evidence="1" id="KW-0677">Repeat</keyword>
<keyword evidence="6" id="KW-1185">Reference proteome</keyword>
<evidence type="ECO:0000256" key="2">
    <source>
        <dbReference type="SAM" id="MobiDB-lite"/>
    </source>
</evidence>
<evidence type="ECO:0000259" key="4">
    <source>
        <dbReference type="Pfam" id="PF25053"/>
    </source>
</evidence>
<dbReference type="Proteomes" id="UP001480595">
    <property type="component" value="Unassembled WGS sequence"/>
</dbReference>
<dbReference type="Pfam" id="PF25053">
    <property type="entry name" value="DUF7791"/>
    <property type="match status" value="1"/>
</dbReference>
<accession>A0ABR1TNB1</accession>
<proteinExistence type="predicted"/>
<gene>
    <name evidence="5" type="ORF">PG994_009880</name>
</gene>
<sequence>MDALSALSVASTIITFVDFGSKLLSNTRKLYRSKDGALSSIVDTEVVTDFRRKLPENRRLGQQYSLGGDDDDDDEALDNMCVRCVALAEELAKRLNKLKLSAAPPDGKKPVVASPESASNSMASSTTIRAQVLFGGQGSKADERAKAPAFRKWESFRKALEAIWSRREIEEMAATLRDLRDEMEFRILVSFRYSDASIFLEQSTQRIIDAFLTSRDSFAGQLKVQSERLIQIQESLASKPVTNVQKLAGLTGGQVDATGSFASALAGTDRHRCAAEDRSGTEMAMEEKMCMLMTENEILGSLSFSSMVTRRESIEAAHPQTLRWAHEEPGSTKRPGHNLVAWLRHGHGIYWVNGKLGSGKSTLMKYLFEHGKTRDELASWSQDRPVDTSGFFFWDSGDEDQRSQSGLLRSLLLQIFHRHRDMLEQVLPETWTAHYTRARTLLSKRNLSPDSPLLPSKPPNLTLSQLKQAFRDMVVSLQRKFNLCFFIDGLDEYAGDYLEITEFFLRHAALPGVKFCISSRPLPVFEQAFRDLPGLRLQDLSKQDIKEYVSSHLYNHRHMKQLIRRNPDEASRLVSGIVHKARGVFLWVKLVTRSLLRGLSDYNRLSDLKKRVSYLPSDLEALYKHVLDCVDPFYRTQMSQIFQVYRAAQSGSPGLVTLLNLSWADEEEDLLVETSPIQPYTEEEIAERCETMDARLKSVCAGLLETTNPRFSSFKPDCRVLYLHRTVSDWLAKPDVWSSLTSTTMGLGFSPNLAMLKSRIMRLKTLDPAHHGRLDLRIVVDALNYAREAENDLHCGFPKLLDQLDIATEYHWRNTKTVAPYLQADSQLSCSSSRSSSSNDSWHSLPDDESEAGDISLVNSEVVRSNWKAIPKPINTPAYLEDIEGEDFEELDRQRPHWSQAIEVPPGGKTLGGRSTFFDLARAFGLTHYVDMKYDAGHVAVEHEVNHWLLMQAFSATCGLTSMNKPKEPNLDLVRRILASGIDPNMSFDGGMTPWQGAILDAFWHLARRPGPPDDPRVWRQKAQTWAQILEAFLQHGSDPACPAVRHRRLPGYPRVTPMALVEVYSIHSLTEEAERLEACITSAVARRARPKHKLVTPTVGGPGEALSSTMMGQRDPTNGPPDRILQPRGIIQWLFF</sequence>
<name>A0ABR1TNB1_9PEZI</name>
<reference evidence="5 6" key="1">
    <citation type="submission" date="2023-01" db="EMBL/GenBank/DDBJ databases">
        <title>Analysis of 21 Apiospora genomes using comparative genomics revels a genus with tremendous synthesis potential of carbohydrate active enzymes and secondary metabolites.</title>
        <authorList>
            <person name="Sorensen T."/>
        </authorList>
    </citation>
    <scope>NUCLEOTIDE SEQUENCE [LARGE SCALE GENOMIC DNA]</scope>
    <source>
        <strain evidence="5 6">CBS 135458</strain>
    </source>
</reference>
<feature type="region of interest" description="Disordered" evidence="2">
    <location>
        <begin position="1095"/>
        <end position="1124"/>
    </location>
</feature>
<feature type="region of interest" description="Disordered" evidence="2">
    <location>
        <begin position="829"/>
        <end position="851"/>
    </location>
</feature>
<evidence type="ECO:0000313" key="6">
    <source>
        <dbReference type="Proteomes" id="UP001480595"/>
    </source>
</evidence>
<feature type="domain" description="DUF7791" evidence="4">
    <location>
        <begin position="630"/>
        <end position="770"/>
    </location>
</feature>
<dbReference type="PANTHER" id="PTHR10039">
    <property type="entry name" value="AMELOGENIN"/>
    <property type="match status" value="1"/>
</dbReference>
<dbReference type="InterPro" id="IPR056884">
    <property type="entry name" value="NPHP3-like_N"/>
</dbReference>
<dbReference type="GeneID" id="92094352"/>
<dbReference type="InterPro" id="IPR056693">
    <property type="entry name" value="DUF7791"/>
</dbReference>
<evidence type="ECO:0000259" key="3">
    <source>
        <dbReference type="Pfam" id="PF24883"/>
    </source>
</evidence>
<feature type="compositionally biased region" description="Low complexity" evidence="2">
    <location>
        <begin position="829"/>
        <end position="844"/>
    </location>
</feature>
<protein>
    <recommendedName>
        <fullName evidence="7">NACHT domain-containing protein</fullName>
    </recommendedName>
</protein>
<dbReference type="SUPFAM" id="SSF52540">
    <property type="entry name" value="P-loop containing nucleoside triphosphate hydrolases"/>
    <property type="match status" value="1"/>
</dbReference>